<evidence type="ECO:0000313" key="5">
    <source>
        <dbReference type="Proteomes" id="UP000590442"/>
    </source>
</evidence>
<dbReference type="PANTHER" id="PTHR37842:SF2">
    <property type="entry name" value="GYLCOSYL HYDROLASE 115 C-TERMINAL DOMAIN-CONTAINING PROTEIN"/>
    <property type="match status" value="1"/>
</dbReference>
<dbReference type="PANTHER" id="PTHR37842">
    <property type="match status" value="1"/>
</dbReference>
<dbReference type="Pfam" id="PF15979">
    <property type="entry name" value="Glyco_hydro_115"/>
    <property type="match status" value="1"/>
</dbReference>
<sequence length="964" mass="110113">MKLLPLRKIKYCLTLSLVLSAITQLTASDKTDYVTKEPTKKSFPLASKGVPVNLLVSSADFSGVQKVAGHLQNDLYKVTGTRPNLFKDTISDSGPIVIIGTLGKSPLINILVESGKIKASLLEGKWEKFITLSVKNPMPGVKRALVIAGSDKRGTIYGMYNLSEQIGIHPWYYWADMPIVKQTELHVTSGIHTLGEPKVKYRGIFINDEAPALRNWAKEKFGDFNHQFYETVFELILRNKGNYLWPAMWQPSSFVTDDPENAQLADEYGIVISTTHHEPMMRAHAEWDSNKDGAWNYETNKEKLQEFWRAGIERMGNHESIVTLGMRGDGDEAMSEETVVDLMKNIIVDQRKIIADVTGKPTEETPQVWALYKEVQDYYDKGMRVDDDIMILFCDDNWGNVRILPKKEDLSHKGGFGMYYHFDFVGGPVSYRWLNVTQIEKVWEQMNLSYERGVKDLWLVNVGDIKPMELPTSFFLDFAWDPEAIKAEDLPNYYENWVKKQFGDELATEIGEILSLSTKYAARRTPEMLKPDTYSLQNYREADKILEEYTQLLARSKNIYEKLPETHKSAFYQLVLFPVEISSNLNEMYIAAGKNKLYGDQGRASANYYADVVKEKFFKDAELVRQYHEEMENGKWNHMMSQTHIGYRSWNNPPYNKMPEVSYLQIEPSAQLGYVLENGVTSRWNRSGLFSRSFSPFDPINDQNYYLEIFNRGKEKLSYTLTAKNDWIKLSSKSGSIQYDEKVRVSIDWSKAPKGQETGEIVLSGAGNEFTITVPLKNNLPEVSGFVENNGVVSIEAAHFSNTFNSKNISWTVVPNMGRTNSAITMEPADAERQILGKNTPRIEYEFTLFNEGELKIDTYLSPTLNYQKNEGLKYAIAIDDEAPQIINIHEGETVPDWEYPDWWNNSVTDHIKKKQSVHPNIKSGTHTLKIWMVDAGVVFQKFVIDTGGLKESYLGPSESIYVK</sequence>
<dbReference type="InterPro" id="IPR017853">
    <property type="entry name" value="GH"/>
</dbReference>
<dbReference type="InterPro" id="IPR042301">
    <property type="entry name" value="GH115_sf"/>
</dbReference>
<evidence type="ECO:0000259" key="3">
    <source>
        <dbReference type="Pfam" id="PF17829"/>
    </source>
</evidence>
<dbReference type="Proteomes" id="UP000590442">
    <property type="component" value="Unassembled WGS sequence"/>
</dbReference>
<dbReference type="AlphaFoldDB" id="A0A846QW50"/>
<feature type="chain" id="PRO_5032327668" description="Gylcosyl hydrolase 115 C-terminal domain-containing protein" evidence="2">
    <location>
        <begin position="28"/>
        <end position="964"/>
    </location>
</feature>
<dbReference type="Gene3D" id="3.30.379.10">
    <property type="entry name" value="Chitobiase/beta-hexosaminidase domain 2-like"/>
    <property type="match status" value="1"/>
</dbReference>
<dbReference type="Gene3D" id="2.60.120.1620">
    <property type="match status" value="1"/>
</dbReference>
<comment type="caution">
    <text evidence="4">The sequence shown here is derived from an EMBL/GenBank/DDBJ whole genome shotgun (WGS) entry which is preliminary data.</text>
</comment>
<reference evidence="4 5" key="1">
    <citation type="submission" date="2020-03" db="EMBL/GenBank/DDBJ databases">
        <title>Genomic Encyclopedia of Type Strains, Phase IV (KMG-IV): sequencing the most valuable type-strain genomes for metagenomic binning, comparative biology and taxonomic classification.</title>
        <authorList>
            <person name="Goeker M."/>
        </authorList>
    </citation>
    <scope>NUCLEOTIDE SEQUENCE [LARGE SCALE GENOMIC DNA]</scope>
    <source>
        <strain evidence="4 5">DSM 29762</strain>
    </source>
</reference>
<keyword evidence="1" id="KW-0378">Hydrolase</keyword>
<dbReference type="RefSeq" id="WP_167965029.1">
    <property type="nucleotide sequence ID" value="NZ_JAATJJ010000002.1"/>
</dbReference>
<dbReference type="GO" id="GO:0005975">
    <property type="term" value="P:carbohydrate metabolic process"/>
    <property type="evidence" value="ECO:0007669"/>
    <property type="project" value="UniProtKB-ARBA"/>
</dbReference>
<dbReference type="InterPro" id="IPR031924">
    <property type="entry name" value="GH115"/>
</dbReference>
<dbReference type="InterPro" id="IPR041437">
    <property type="entry name" value="GH115_C"/>
</dbReference>
<evidence type="ECO:0000256" key="2">
    <source>
        <dbReference type="SAM" id="SignalP"/>
    </source>
</evidence>
<dbReference type="InterPro" id="IPR029018">
    <property type="entry name" value="Hex-like_dom2"/>
</dbReference>
<keyword evidence="2" id="KW-0732">Signal</keyword>
<dbReference type="Gene3D" id="3.20.20.520">
    <property type="entry name" value="Glycosyl hydrolase family 115"/>
    <property type="match status" value="1"/>
</dbReference>
<organism evidence="4 5">
    <name type="scientific">Saonia flava</name>
    <dbReference type="NCBI Taxonomy" id="523696"/>
    <lineage>
        <taxon>Bacteria</taxon>
        <taxon>Pseudomonadati</taxon>
        <taxon>Bacteroidota</taxon>
        <taxon>Flavobacteriia</taxon>
        <taxon>Flavobacteriales</taxon>
        <taxon>Flavobacteriaceae</taxon>
        <taxon>Saonia</taxon>
    </lineage>
</organism>
<dbReference type="GO" id="GO:0016787">
    <property type="term" value="F:hydrolase activity"/>
    <property type="evidence" value="ECO:0007669"/>
    <property type="project" value="UniProtKB-KW"/>
</dbReference>
<feature type="signal peptide" evidence="2">
    <location>
        <begin position="1"/>
        <end position="27"/>
    </location>
</feature>
<protein>
    <recommendedName>
        <fullName evidence="3">Gylcosyl hydrolase 115 C-terminal domain-containing protein</fullName>
    </recommendedName>
</protein>
<feature type="domain" description="Gylcosyl hydrolase 115 C-terminal" evidence="3">
    <location>
        <begin position="785"/>
        <end position="959"/>
    </location>
</feature>
<proteinExistence type="predicted"/>
<keyword evidence="5" id="KW-1185">Reference proteome</keyword>
<dbReference type="SUPFAM" id="SSF51445">
    <property type="entry name" value="(Trans)glycosidases"/>
    <property type="match status" value="1"/>
</dbReference>
<evidence type="ECO:0000256" key="1">
    <source>
        <dbReference type="ARBA" id="ARBA00022801"/>
    </source>
</evidence>
<gene>
    <name evidence="4" type="ORF">GGR42_002709</name>
</gene>
<dbReference type="SUPFAM" id="SSF55545">
    <property type="entry name" value="beta-N-acetylhexosaminidase-like domain"/>
    <property type="match status" value="1"/>
</dbReference>
<name>A0A846QW50_9FLAO</name>
<dbReference type="Pfam" id="PF17829">
    <property type="entry name" value="GH115_C"/>
    <property type="match status" value="1"/>
</dbReference>
<dbReference type="Gene3D" id="1.20.58.2150">
    <property type="match status" value="1"/>
</dbReference>
<accession>A0A846QW50</accession>
<evidence type="ECO:0000313" key="4">
    <source>
        <dbReference type="EMBL" id="NJB72218.1"/>
    </source>
</evidence>
<dbReference type="EMBL" id="JAATJJ010000002">
    <property type="protein sequence ID" value="NJB72218.1"/>
    <property type="molecule type" value="Genomic_DNA"/>
</dbReference>